<feature type="compositionally biased region" description="Basic and acidic residues" evidence="1">
    <location>
        <begin position="116"/>
        <end position="126"/>
    </location>
</feature>
<dbReference type="STRING" id="1801.BRW64_01315"/>
<dbReference type="EMBL" id="PDCR01000002">
    <property type="protein sequence ID" value="PEG56183.1"/>
    <property type="molecule type" value="Genomic_DNA"/>
</dbReference>
<evidence type="ECO:0000313" key="4">
    <source>
        <dbReference type="Proteomes" id="UP000191039"/>
    </source>
</evidence>
<reference evidence="2 4" key="1">
    <citation type="submission" date="2016-09" db="EMBL/GenBank/DDBJ databases">
        <title>genome sequences of unsequenced Mycobacteria.</title>
        <authorList>
            <person name="Greninger A.L."/>
            <person name="Jerome K.R."/>
            <person name="Mcnair B."/>
            <person name="Wallis C."/>
            <person name="Fang F."/>
        </authorList>
    </citation>
    <scope>NUCLEOTIDE SEQUENCE [LARGE SCALE GENOMIC DNA]</scope>
    <source>
        <strain evidence="2 4">BM1</strain>
    </source>
</reference>
<comment type="caution">
    <text evidence="3">The sequence shown here is derived from an EMBL/GenBank/DDBJ whole genome shotgun (WGS) entry which is preliminary data.</text>
</comment>
<dbReference type="RefSeq" id="WP_073853473.1">
    <property type="nucleotide sequence ID" value="NZ_BAAATC010000018.1"/>
</dbReference>
<dbReference type="Proteomes" id="UP000220340">
    <property type="component" value="Unassembled WGS sequence"/>
</dbReference>
<protein>
    <submittedName>
        <fullName evidence="3">Uncharacterized protein</fullName>
    </submittedName>
</protein>
<accession>A0A1Q4HL59</accession>
<dbReference type="OrthoDB" id="5193470at2"/>
<dbReference type="AlphaFoldDB" id="A0A1Q4HL59"/>
<evidence type="ECO:0000313" key="3">
    <source>
        <dbReference type="EMBL" id="PEG56183.1"/>
    </source>
</evidence>
<reference evidence="3 5" key="2">
    <citation type="submission" date="2017-10" db="EMBL/GenBank/DDBJ databases">
        <title>The new phylogeny of genus Mycobacterium.</title>
        <authorList>
            <person name="Tortoli E."/>
            <person name="Trovato A."/>
            <person name="Cirillo D.M."/>
        </authorList>
    </citation>
    <scope>NUCLEOTIDE SEQUENCE [LARGE SCALE GENOMIC DNA]</scope>
    <source>
        <strain evidence="3 5">IP141170001</strain>
    </source>
</reference>
<evidence type="ECO:0000313" key="2">
    <source>
        <dbReference type="EMBL" id="OPE53133.1"/>
    </source>
</evidence>
<evidence type="ECO:0000256" key="1">
    <source>
        <dbReference type="SAM" id="MobiDB-lite"/>
    </source>
</evidence>
<keyword evidence="5" id="KW-1185">Reference proteome</keyword>
<proteinExistence type="predicted"/>
<name>A0A1Q4HL59_9MYCO</name>
<organism evidence="3 5">
    <name type="scientific">Mycolicibacterium diernhoferi</name>
    <dbReference type="NCBI Taxonomy" id="1801"/>
    <lineage>
        <taxon>Bacteria</taxon>
        <taxon>Bacillati</taxon>
        <taxon>Actinomycetota</taxon>
        <taxon>Actinomycetes</taxon>
        <taxon>Mycobacteriales</taxon>
        <taxon>Mycobacteriaceae</taxon>
        <taxon>Mycolicibacterium</taxon>
    </lineage>
</organism>
<sequence>MARQLLNIADSAESEAVRLAAIKDALDRAGLKPPSQAEITLAASGPKPWEQMIAGMATGTRAESRAARGIQELGAGAGEVARRWDRNTVEVAEGEVVDVRTVPYAGAMPPPLAVDDLPRPKGDAGQDKPAQPTTGQTAGTELMTLEEANEYLARVQRGT</sequence>
<dbReference type="Proteomes" id="UP000191039">
    <property type="component" value="Unassembled WGS sequence"/>
</dbReference>
<feature type="region of interest" description="Disordered" evidence="1">
    <location>
        <begin position="105"/>
        <end position="141"/>
    </location>
</feature>
<evidence type="ECO:0000313" key="5">
    <source>
        <dbReference type="Proteomes" id="UP000220340"/>
    </source>
</evidence>
<dbReference type="EMBL" id="MIJD01000184">
    <property type="protein sequence ID" value="OPE53133.1"/>
    <property type="molecule type" value="Genomic_DNA"/>
</dbReference>
<gene>
    <name evidence="2" type="ORF">BV510_17190</name>
    <name evidence="3" type="ORF">CRI78_02065</name>
</gene>